<keyword evidence="12" id="KW-0902">Two-component regulatory system</keyword>
<keyword evidence="13 14" id="KW-0472">Membrane</keyword>
<dbReference type="Pfam" id="PF00989">
    <property type="entry name" value="PAS"/>
    <property type="match status" value="1"/>
</dbReference>
<evidence type="ECO:0000256" key="12">
    <source>
        <dbReference type="ARBA" id="ARBA00023012"/>
    </source>
</evidence>
<comment type="subcellular location">
    <subcellularLocation>
        <location evidence="2">Cell membrane</location>
        <topology evidence="2">Multi-pass membrane protein</topology>
    </subcellularLocation>
</comment>
<evidence type="ECO:0000259" key="16">
    <source>
        <dbReference type="PROSITE" id="PS50112"/>
    </source>
</evidence>
<dbReference type="Gene3D" id="3.30.565.10">
    <property type="entry name" value="Histidine kinase-like ATPase, C-terminal domain"/>
    <property type="match status" value="1"/>
</dbReference>
<dbReference type="SMART" id="SM00091">
    <property type="entry name" value="PAS"/>
    <property type="match status" value="1"/>
</dbReference>
<dbReference type="RefSeq" id="WP_045550691.1">
    <property type="nucleotide sequence ID" value="NZ_JZDQ02000028.1"/>
</dbReference>
<dbReference type="InterPro" id="IPR000014">
    <property type="entry name" value="PAS"/>
</dbReference>
<dbReference type="InterPro" id="IPR013767">
    <property type="entry name" value="PAS_fold"/>
</dbReference>
<keyword evidence="6" id="KW-0808">Transferase</keyword>
<dbReference type="PANTHER" id="PTHR45436">
    <property type="entry name" value="SENSOR HISTIDINE KINASE YKOH"/>
    <property type="match status" value="1"/>
</dbReference>
<dbReference type="SMART" id="SM00387">
    <property type="entry name" value="HATPase_c"/>
    <property type="match status" value="1"/>
</dbReference>
<dbReference type="Pfam" id="PF14689">
    <property type="entry name" value="SPOB_a"/>
    <property type="match status" value="1"/>
</dbReference>
<dbReference type="InterPro" id="IPR004358">
    <property type="entry name" value="Sig_transdc_His_kin-like_C"/>
</dbReference>
<name>A0A1J4N0K8_9ACTN</name>
<evidence type="ECO:0000256" key="2">
    <source>
        <dbReference type="ARBA" id="ARBA00004651"/>
    </source>
</evidence>
<organism evidence="17 18">
    <name type="scientific">Nocardioides luteus</name>
    <dbReference type="NCBI Taxonomy" id="1844"/>
    <lineage>
        <taxon>Bacteria</taxon>
        <taxon>Bacillati</taxon>
        <taxon>Actinomycetota</taxon>
        <taxon>Actinomycetes</taxon>
        <taxon>Propionibacteriales</taxon>
        <taxon>Nocardioidaceae</taxon>
        <taxon>Nocardioides</taxon>
    </lineage>
</organism>
<evidence type="ECO:0000256" key="1">
    <source>
        <dbReference type="ARBA" id="ARBA00000085"/>
    </source>
</evidence>
<evidence type="ECO:0000313" key="18">
    <source>
        <dbReference type="Proteomes" id="UP000033772"/>
    </source>
</evidence>
<dbReference type="InterPro" id="IPR016120">
    <property type="entry name" value="Sig_transdc_His_kin_SpoOB"/>
</dbReference>
<evidence type="ECO:0000256" key="10">
    <source>
        <dbReference type="ARBA" id="ARBA00022840"/>
    </source>
</evidence>
<dbReference type="PRINTS" id="PR00344">
    <property type="entry name" value="BCTRLSENSOR"/>
</dbReference>
<dbReference type="InterPro" id="IPR003594">
    <property type="entry name" value="HATPase_dom"/>
</dbReference>
<feature type="domain" description="Histidine kinase" evidence="15">
    <location>
        <begin position="413"/>
        <end position="521"/>
    </location>
</feature>
<dbReference type="PANTHER" id="PTHR45436:SF5">
    <property type="entry name" value="SENSOR HISTIDINE KINASE TRCS"/>
    <property type="match status" value="1"/>
</dbReference>
<evidence type="ECO:0000313" key="17">
    <source>
        <dbReference type="EMBL" id="OIJ25140.1"/>
    </source>
</evidence>
<dbReference type="InterPro" id="IPR029151">
    <property type="entry name" value="Sensor-like_sf"/>
</dbReference>
<keyword evidence="4" id="KW-1003">Cell membrane</keyword>
<dbReference type="STRING" id="1844.UG56_018905"/>
<dbReference type="CDD" id="cd18773">
    <property type="entry name" value="PDC1_HK_sensor"/>
    <property type="match status" value="1"/>
</dbReference>
<gene>
    <name evidence="17" type="ORF">UG56_018905</name>
</gene>
<protein>
    <recommendedName>
        <fullName evidence="3">histidine kinase</fullName>
        <ecNumber evidence="3">2.7.13.3</ecNumber>
    </recommendedName>
</protein>
<dbReference type="InterPro" id="IPR039506">
    <property type="entry name" value="SPOB_a"/>
</dbReference>
<accession>A0A1J4N0K8</accession>
<dbReference type="AlphaFoldDB" id="A0A1J4N0K8"/>
<evidence type="ECO:0000256" key="6">
    <source>
        <dbReference type="ARBA" id="ARBA00022679"/>
    </source>
</evidence>
<comment type="caution">
    <text evidence="17">The sequence shown here is derived from an EMBL/GenBank/DDBJ whole genome shotgun (WGS) entry which is preliminary data.</text>
</comment>
<keyword evidence="9 17" id="KW-0418">Kinase</keyword>
<dbReference type="GO" id="GO:0000155">
    <property type="term" value="F:phosphorelay sensor kinase activity"/>
    <property type="evidence" value="ECO:0007669"/>
    <property type="project" value="InterPro"/>
</dbReference>
<evidence type="ECO:0000256" key="14">
    <source>
        <dbReference type="SAM" id="Phobius"/>
    </source>
</evidence>
<dbReference type="PROSITE" id="PS50112">
    <property type="entry name" value="PAS"/>
    <property type="match status" value="1"/>
</dbReference>
<dbReference type="EMBL" id="JZDQ02000028">
    <property type="protein sequence ID" value="OIJ25140.1"/>
    <property type="molecule type" value="Genomic_DNA"/>
</dbReference>
<dbReference type="Proteomes" id="UP000033772">
    <property type="component" value="Unassembled WGS sequence"/>
</dbReference>
<proteinExistence type="predicted"/>
<dbReference type="SUPFAM" id="SSF55874">
    <property type="entry name" value="ATPase domain of HSP90 chaperone/DNA topoisomerase II/histidine kinase"/>
    <property type="match status" value="1"/>
</dbReference>
<dbReference type="GO" id="GO:0006355">
    <property type="term" value="P:regulation of DNA-templated transcription"/>
    <property type="evidence" value="ECO:0007669"/>
    <property type="project" value="InterPro"/>
</dbReference>
<evidence type="ECO:0000256" key="7">
    <source>
        <dbReference type="ARBA" id="ARBA00022692"/>
    </source>
</evidence>
<dbReference type="InterPro" id="IPR035965">
    <property type="entry name" value="PAS-like_dom_sf"/>
</dbReference>
<keyword evidence="5" id="KW-0597">Phosphoprotein</keyword>
<dbReference type="Pfam" id="PF02518">
    <property type="entry name" value="HATPase_c"/>
    <property type="match status" value="1"/>
</dbReference>
<dbReference type="EC" id="2.7.13.3" evidence="3"/>
<dbReference type="GO" id="GO:0005886">
    <property type="term" value="C:plasma membrane"/>
    <property type="evidence" value="ECO:0007669"/>
    <property type="project" value="UniProtKB-SubCell"/>
</dbReference>
<dbReference type="SUPFAM" id="SSF55785">
    <property type="entry name" value="PYP-like sensor domain (PAS domain)"/>
    <property type="match status" value="1"/>
</dbReference>
<evidence type="ECO:0000256" key="9">
    <source>
        <dbReference type="ARBA" id="ARBA00022777"/>
    </source>
</evidence>
<keyword evidence="8" id="KW-0547">Nucleotide-binding</keyword>
<dbReference type="Gene3D" id="3.30.450.20">
    <property type="entry name" value="PAS domain"/>
    <property type="match status" value="2"/>
</dbReference>
<dbReference type="Pfam" id="PF17203">
    <property type="entry name" value="sCache_3_2"/>
    <property type="match status" value="1"/>
</dbReference>
<dbReference type="InterPro" id="IPR050428">
    <property type="entry name" value="TCS_sensor_his_kinase"/>
</dbReference>
<keyword evidence="10" id="KW-0067">ATP-binding</keyword>
<dbReference type="SUPFAM" id="SSF55890">
    <property type="entry name" value="Sporulation response regulatory protein Spo0B"/>
    <property type="match status" value="1"/>
</dbReference>
<evidence type="ECO:0000259" key="15">
    <source>
        <dbReference type="PROSITE" id="PS50109"/>
    </source>
</evidence>
<reference evidence="17" key="1">
    <citation type="submission" date="2016-10" db="EMBL/GenBank/DDBJ databases">
        <title>Draft Genome Sequence of Nocardioides luteus Strain BAFB, an Alkane-Degrading Bacterium Isolated from JP-7 Polluted Soil.</title>
        <authorList>
            <person name="Brown L."/>
            <person name="Ruiz O.N."/>
            <person name="Gunasekera T."/>
        </authorList>
    </citation>
    <scope>NUCLEOTIDE SEQUENCE [LARGE SCALE GENOMIC DNA]</scope>
    <source>
        <strain evidence="17">BAFB</strain>
    </source>
</reference>
<evidence type="ECO:0000256" key="5">
    <source>
        <dbReference type="ARBA" id="ARBA00022553"/>
    </source>
</evidence>
<dbReference type="InterPro" id="IPR036890">
    <property type="entry name" value="HATPase_C_sf"/>
</dbReference>
<evidence type="ECO:0000256" key="3">
    <source>
        <dbReference type="ARBA" id="ARBA00012438"/>
    </source>
</evidence>
<comment type="catalytic activity">
    <reaction evidence="1">
        <text>ATP + protein L-histidine = ADP + protein N-phospho-L-histidine.</text>
        <dbReference type="EC" id="2.7.13.3"/>
    </reaction>
</comment>
<dbReference type="SUPFAM" id="SSF103190">
    <property type="entry name" value="Sensory domain-like"/>
    <property type="match status" value="1"/>
</dbReference>
<feature type="domain" description="PAS" evidence="16">
    <location>
        <begin position="205"/>
        <end position="254"/>
    </location>
</feature>
<dbReference type="PROSITE" id="PS50109">
    <property type="entry name" value="HIS_KIN"/>
    <property type="match status" value="1"/>
</dbReference>
<evidence type="ECO:0000256" key="11">
    <source>
        <dbReference type="ARBA" id="ARBA00022989"/>
    </source>
</evidence>
<keyword evidence="11 14" id="KW-1133">Transmembrane helix</keyword>
<keyword evidence="7 14" id="KW-0812">Transmembrane</keyword>
<evidence type="ECO:0000256" key="8">
    <source>
        <dbReference type="ARBA" id="ARBA00022741"/>
    </source>
</evidence>
<dbReference type="InterPro" id="IPR033463">
    <property type="entry name" value="sCache_3"/>
</dbReference>
<dbReference type="OrthoDB" id="9792686at2"/>
<dbReference type="InterPro" id="IPR005467">
    <property type="entry name" value="His_kinase_dom"/>
</dbReference>
<dbReference type="GO" id="GO:0005524">
    <property type="term" value="F:ATP binding"/>
    <property type="evidence" value="ECO:0007669"/>
    <property type="project" value="UniProtKB-KW"/>
</dbReference>
<keyword evidence="18" id="KW-1185">Reference proteome</keyword>
<evidence type="ECO:0000256" key="4">
    <source>
        <dbReference type="ARBA" id="ARBA00022475"/>
    </source>
</evidence>
<sequence length="530" mass="55852">MARTRRRMSLRAQMLLLQVAIVLTAVAGVGVAASIAQANQIRASYEQQMIGVAQSVARLPAVRSAMDDPEPATEIQPIAELIRKASGVTYVVVTDEHGIRYSHPNPDRIGERVSTDPSVPLSGKMYVGTQTGTLGESWRVKVPIRDDAGKVIGTASVGILESQLRSDLLAQLPRLVLWLVGAALVGLLGAYWVSRVVWRRIHRLEPEEIAALLETRDAMLHSIGEGLVAIDAHGRLALLNDEAQRLLGLSPDAVGEEARAVLDPDVLALLDADPDTRRLVLSGERILVAQRSEAVVEGDRVGTVLILRDRTELHTVLRDLDGARDLTSALRAQAHEFANLMHTVSGLLEIGRPGEAVDFIARSGYGGALTAGGLVPAVTDPAVTALLMAKLATARERGVSLEVDPGSTCPPDDTADVVTVVGNLIDNAVDAAGSGGTVQVTLTDEPGSGVLRLVVEDDGPGVPAADRERIFRSGYSTSGADARGLGLALVSRIVARRGGSVEVDDSSLGGARFAVVMEHTPAAITTGGVR</sequence>
<evidence type="ECO:0000256" key="13">
    <source>
        <dbReference type="ARBA" id="ARBA00023136"/>
    </source>
</evidence>
<feature type="transmembrane region" description="Helical" evidence="14">
    <location>
        <begin position="175"/>
        <end position="193"/>
    </location>
</feature>